<dbReference type="SMART" id="SM00387">
    <property type="entry name" value="HATPase_c"/>
    <property type="match status" value="1"/>
</dbReference>
<protein>
    <recommendedName>
        <fullName evidence="2">histidine kinase</fullName>
        <ecNumber evidence="2">2.7.13.3</ecNumber>
    </recommendedName>
</protein>
<dbReference type="GO" id="GO:0016301">
    <property type="term" value="F:kinase activity"/>
    <property type="evidence" value="ECO:0007669"/>
    <property type="project" value="UniProtKB-KW"/>
</dbReference>
<evidence type="ECO:0000256" key="4">
    <source>
        <dbReference type="SAM" id="Phobius"/>
    </source>
</evidence>
<evidence type="ECO:0000256" key="1">
    <source>
        <dbReference type="ARBA" id="ARBA00000085"/>
    </source>
</evidence>
<keyword evidence="4" id="KW-0812">Transmembrane</keyword>
<dbReference type="SUPFAM" id="SSF55874">
    <property type="entry name" value="ATPase domain of HSP90 chaperone/DNA topoisomerase II/histidine kinase"/>
    <property type="match status" value="1"/>
</dbReference>
<dbReference type="RefSeq" id="WP_349588826.1">
    <property type="nucleotide sequence ID" value="NZ_JBEFLD010000007.1"/>
</dbReference>
<dbReference type="EMBL" id="JBEFLD010000007">
    <property type="protein sequence ID" value="MEQ6291660.1"/>
    <property type="molecule type" value="Genomic_DNA"/>
</dbReference>
<reference evidence="6" key="1">
    <citation type="submission" date="2024-06" db="EMBL/GenBank/DDBJ databases">
        <title>Genome sequence of Vogesella sp. MAHUQ-64.</title>
        <authorList>
            <person name="Huq M.A."/>
        </authorList>
    </citation>
    <scope>NUCLEOTIDE SEQUENCE</scope>
    <source>
        <strain evidence="6">MAHUQ-64</strain>
    </source>
</reference>
<name>A0ABV1M7G7_9NEIS</name>
<dbReference type="Proteomes" id="UP001433638">
    <property type="component" value="Unassembled WGS sequence"/>
</dbReference>
<organism evidence="6 7">
    <name type="scientific">Vogesella oryzagri</name>
    <dbReference type="NCBI Taxonomy" id="3160864"/>
    <lineage>
        <taxon>Bacteria</taxon>
        <taxon>Pseudomonadati</taxon>
        <taxon>Pseudomonadota</taxon>
        <taxon>Betaproteobacteria</taxon>
        <taxon>Neisseriales</taxon>
        <taxon>Chromobacteriaceae</taxon>
        <taxon>Vogesella</taxon>
    </lineage>
</organism>
<evidence type="ECO:0000313" key="7">
    <source>
        <dbReference type="Proteomes" id="UP001433638"/>
    </source>
</evidence>
<dbReference type="PANTHER" id="PTHR43065:SF42">
    <property type="entry name" value="TWO-COMPONENT SENSOR PPRA"/>
    <property type="match status" value="1"/>
</dbReference>
<comment type="caution">
    <text evidence="6">The sequence shown here is derived from an EMBL/GenBank/DDBJ whole genome shotgun (WGS) entry which is preliminary data.</text>
</comment>
<evidence type="ECO:0000259" key="5">
    <source>
        <dbReference type="PROSITE" id="PS50109"/>
    </source>
</evidence>
<evidence type="ECO:0000256" key="2">
    <source>
        <dbReference type="ARBA" id="ARBA00012438"/>
    </source>
</evidence>
<keyword evidence="3" id="KW-0597">Phosphoprotein</keyword>
<dbReference type="PANTHER" id="PTHR43065">
    <property type="entry name" value="SENSOR HISTIDINE KINASE"/>
    <property type="match status" value="1"/>
</dbReference>
<dbReference type="Gene3D" id="3.30.565.10">
    <property type="entry name" value="Histidine kinase-like ATPase, C-terminal domain"/>
    <property type="match status" value="1"/>
</dbReference>
<gene>
    <name evidence="6" type="ORF">ABNW52_13660</name>
</gene>
<dbReference type="InterPro" id="IPR005467">
    <property type="entry name" value="His_kinase_dom"/>
</dbReference>
<keyword evidence="4" id="KW-1133">Transmembrane helix</keyword>
<feature type="transmembrane region" description="Helical" evidence="4">
    <location>
        <begin position="153"/>
        <end position="171"/>
    </location>
</feature>
<evidence type="ECO:0000256" key="3">
    <source>
        <dbReference type="ARBA" id="ARBA00022553"/>
    </source>
</evidence>
<keyword evidence="6" id="KW-0418">Kinase</keyword>
<accession>A0ABV1M7G7</accession>
<dbReference type="Gene3D" id="1.10.287.130">
    <property type="match status" value="1"/>
</dbReference>
<dbReference type="InterPro" id="IPR003661">
    <property type="entry name" value="HisK_dim/P_dom"/>
</dbReference>
<evidence type="ECO:0000313" key="6">
    <source>
        <dbReference type="EMBL" id="MEQ6291660.1"/>
    </source>
</evidence>
<keyword evidence="4" id="KW-0472">Membrane</keyword>
<dbReference type="PROSITE" id="PS50109">
    <property type="entry name" value="HIS_KIN"/>
    <property type="match status" value="1"/>
</dbReference>
<dbReference type="EC" id="2.7.13.3" evidence="2"/>
<proteinExistence type="predicted"/>
<feature type="domain" description="Histidine kinase" evidence="5">
    <location>
        <begin position="272"/>
        <end position="504"/>
    </location>
</feature>
<sequence length="513" mass="56818">MRSIKTRLIIWIVLVLLLVLGTTGYVSYQTTLGSEERDYAAQKEGLKQRLSLSLPHGVWQLDDEFIRLTLDAELKSPAVVALRVEGDAGLYLGRQRSSRGEPVYLGRNIEPASDEILALPVIYQQRDNLGTVKVYLSRARILERLEREILHQGMQALLIVVMLSIILTLLLRSYVFAPLKQLQQALQRAAALEGSDKPQLPEARFSEFSELVHGVNAIIHKISSELGLRRQAETIALAEKERAESAYRQLLDTQDTLIKTEKLASLGSLVAGVAHEINTPVGITLTAASHLSLTTEQINKQFSSGQIRKSDLQDYLLNAQESTDLILSNAERAANLIHSFKQVAVDQTSEARRAFDLSDYLNEIITSLRPKLRRSQVQVVIDCPDRLQMDSYPGALSQVITNLVMNALLHAYDEEQAGIIALRASRLGDTQVRLVVSDDGKGIATENMGRIFEPFFTTKRGNGGSGLGLHIVFNIVFKRLGGVINVDSTPGKGTRFTLVLPCNAPEPKHEEQS</sequence>
<dbReference type="InterPro" id="IPR036890">
    <property type="entry name" value="HATPase_C_sf"/>
</dbReference>
<dbReference type="Pfam" id="PF02518">
    <property type="entry name" value="HATPase_c"/>
    <property type="match status" value="1"/>
</dbReference>
<dbReference type="InterPro" id="IPR003594">
    <property type="entry name" value="HATPase_dom"/>
</dbReference>
<keyword evidence="7" id="KW-1185">Reference proteome</keyword>
<dbReference type="PRINTS" id="PR00344">
    <property type="entry name" value="BCTRLSENSOR"/>
</dbReference>
<dbReference type="InterPro" id="IPR004358">
    <property type="entry name" value="Sig_transdc_His_kin-like_C"/>
</dbReference>
<comment type="catalytic activity">
    <reaction evidence="1">
        <text>ATP + protein L-histidine = ADP + protein N-phospho-L-histidine.</text>
        <dbReference type="EC" id="2.7.13.3"/>
    </reaction>
</comment>
<dbReference type="CDD" id="cd00082">
    <property type="entry name" value="HisKA"/>
    <property type="match status" value="1"/>
</dbReference>
<keyword evidence="6" id="KW-0808">Transferase</keyword>